<keyword evidence="8" id="KW-1185">Reference proteome</keyword>
<dbReference type="PANTHER" id="PTHR21266:SF60">
    <property type="entry name" value="3-KETOSTEROID-9-ALPHA-MONOOXYGENASE, OXYGENASE COMPONENT"/>
    <property type="match status" value="1"/>
</dbReference>
<dbReference type="InterPro" id="IPR050584">
    <property type="entry name" value="Cholesterol_7-desaturase"/>
</dbReference>
<keyword evidence="1" id="KW-0001">2Fe-2S</keyword>
<keyword evidence="2" id="KW-0479">Metal-binding</keyword>
<dbReference type="CDD" id="cd03469">
    <property type="entry name" value="Rieske_RO_Alpha_N"/>
    <property type="match status" value="1"/>
</dbReference>
<sequence>MAVPVPAGGDAARLPGPVRPRAWYLVGPSAALRRGQARGVQLGGRELVVFRSETGQVHALEAHCPHLGAHLKHGTVQGELLRCPLHHWSFDGAGRCRAVPGRGDVSHLPGPQAFPVEERFGGVLVFNGPTALFPPPDVGGPEHAWHVGPPVTVRCPWLPLVANSFDLEHLRTVHHRELRDVPTVDTPDPFTLRLRYTSRVIGTGASDRLMKALSGNHIRVTLTLHGGTLMSVQSDLGRARGMLLAGLTPVPEGVSVQLAVAARRGRIPGAAALALKVSRWLYTSFLRRDLSVLDGMRFNVATATADPVMRQLIDFAIGLPEDPNDAHR</sequence>
<name>A0A3A8J7D5_9BACT</name>
<keyword evidence="5" id="KW-0411">Iron-sulfur</keyword>
<dbReference type="OrthoDB" id="7456916at2"/>
<dbReference type="Proteomes" id="UP000268094">
    <property type="component" value="Unassembled WGS sequence"/>
</dbReference>
<dbReference type="SUPFAM" id="SSF55961">
    <property type="entry name" value="Bet v1-like"/>
    <property type="match status" value="1"/>
</dbReference>
<evidence type="ECO:0000256" key="5">
    <source>
        <dbReference type="ARBA" id="ARBA00023014"/>
    </source>
</evidence>
<dbReference type="InterPro" id="IPR017941">
    <property type="entry name" value="Rieske_2Fe-2S"/>
</dbReference>
<proteinExistence type="predicted"/>
<dbReference type="InterPro" id="IPR036922">
    <property type="entry name" value="Rieske_2Fe-2S_sf"/>
</dbReference>
<evidence type="ECO:0000259" key="6">
    <source>
        <dbReference type="PROSITE" id="PS51296"/>
    </source>
</evidence>
<organism evidence="7 8">
    <name type="scientific">Corallococcus terminator</name>
    <dbReference type="NCBI Taxonomy" id="2316733"/>
    <lineage>
        <taxon>Bacteria</taxon>
        <taxon>Pseudomonadati</taxon>
        <taxon>Myxococcota</taxon>
        <taxon>Myxococcia</taxon>
        <taxon>Myxococcales</taxon>
        <taxon>Cystobacterineae</taxon>
        <taxon>Myxococcaceae</taxon>
        <taxon>Corallococcus</taxon>
    </lineage>
</organism>
<evidence type="ECO:0000256" key="3">
    <source>
        <dbReference type="ARBA" id="ARBA00023002"/>
    </source>
</evidence>
<evidence type="ECO:0000256" key="1">
    <source>
        <dbReference type="ARBA" id="ARBA00022714"/>
    </source>
</evidence>
<reference evidence="8" key="1">
    <citation type="submission" date="2018-09" db="EMBL/GenBank/DDBJ databases">
        <authorList>
            <person name="Livingstone P.G."/>
            <person name="Whitworth D.E."/>
        </authorList>
    </citation>
    <scope>NUCLEOTIDE SEQUENCE [LARGE SCALE GENOMIC DNA]</scope>
    <source>
        <strain evidence="8">CA054A</strain>
    </source>
</reference>
<keyword evidence="3" id="KW-0560">Oxidoreductase</keyword>
<dbReference type="GO" id="GO:0046872">
    <property type="term" value="F:metal ion binding"/>
    <property type="evidence" value="ECO:0007669"/>
    <property type="project" value="UniProtKB-KW"/>
</dbReference>
<evidence type="ECO:0000256" key="4">
    <source>
        <dbReference type="ARBA" id="ARBA00023004"/>
    </source>
</evidence>
<dbReference type="GO" id="GO:0016491">
    <property type="term" value="F:oxidoreductase activity"/>
    <property type="evidence" value="ECO:0007669"/>
    <property type="project" value="UniProtKB-KW"/>
</dbReference>
<dbReference type="Gene3D" id="2.102.10.10">
    <property type="entry name" value="Rieske [2Fe-2S] iron-sulphur domain"/>
    <property type="match status" value="1"/>
</dbReference>
<gene>
    <name evidence="7" type="ORF">D7V88_10265</name>
</gene>
<dbReference type="SUPFAM" id="SSF50022">
    <property type="entry name" value="ISP domain"/>
    <property type="match status" value="1"/>
</dbReference>
<evidence type="ECO:0000313" key="7">
    <source>
        <dbReference type="EMBL" id="RKG90938.1"/>
    </source>
</evidence>
<dbReference type="PANTHER" id="PTHR21266">
    <property type="entry name" value="IRON-SULFUR DOMAIN CONTAINING PROTEIN"/>
    <property type="match status" value="1"/>
</dbReference>
<evidence type="ECO:0000256" key="2">
    <source>
        <dbReference type="ARBA" id="ARBA00022723"/>
    </source>
</evidence>
<dbReference type="PROSITE" id="PS51296">
    <property type="entry name" value="RIESKE"/>
    <property type="match status" value="1"/>
</dbReference>
<dbReference type="Pfam" id="PF00355">
    <property type="entry name" value="Rieske"/>
    <property type="match status" value="1"/>
</dbReference>
<dbReference type="AlphaFoldDB" id="A0A3A8J7D5"/>
<dbReference type="GO" id="GO:0051537">
    <property type="term" value="F:2 iron, 2 sulfur cluster binding"/>
    <property type="evidence" value="ECO:0007669"/>
    <property type="project" value="UniProtKB-KW"/>
</dbReference>
<evidence type="ECO:0000313" key="8">
    <source>
        <dbReference type="Proteomes" id="UP000268094"/>
    </source>
</evidence>
<dbReference type="RefSeq" id="WP_120540458.1">
    <property type="nucleotide sequence ID" value="NZ_RAVZ01000050.1"/>
</dbReference>
<keyword evidence="4" id="KW-0408">Iron</keyword>
<accession>A0A3A8J7D5</accession>
<dbReference type="EMBL" id="RAVZ01000050">
    <property type="protein sequence ID" value="RKG90938.1"/>
    <property type="molecule type" value="Genomic_DNA"/>
</dbReference>
<protein>
    <submittedName>
        <fullName evidence="7">(2Fe-2S)-binding protein</fullName>
    </submittedName>
</protein>
<comment type="caution">
    <text evidence="7">The sequence shown here is derived from an EMBL/GenBank/DDBJ whole genome shotgun (WGS) entry which is preliminary data.</text>
</comment>
<feature type="domain" description="Rieske" evidence="6">
    <location>
        <begin position="23"/>
        <end position="125"/>
    </location>
</feature>